<sequence>MANDKRTFLWIPRESTSRRNLHLGQGNRKPLFRSATLKRRGCSVPPPRPFAFQVPTKLPPIRLPLSKPKLYHPPSPRRSTPIPSSRFRSSKLRQQVGLGGQRRAGRKVASAVATEGGRRCAGKRGRGGVSCAAGSGWGPHERGWGRDEKRYRRSVAVFSVNLLVEKKS</sequence>
<gene>
    <name evidence="2" type="ORF">B296_00026544</name>
</gene>
<comment type="caution">
    <text evidence="2">The sequence shown here is derived from an EMBL/GenBank/DDBJ whole genome shotgun (WGS) entry which is preliminary data.</text>
</comment>
<name>A0A426Z2X1_ENSVE</name>
<dbReference type="EMBL" id="AMZH03008745">
    <property type="protein sequence ID" value="RRT58320.1"/>
    <property type="molecule type" value="Genomic_DNA"/>
</dbReference>
<feature type="compositionally biased region" description="Low complexity" evidence="1">
    <location>
        <begin position="77"/>
        <end position="87"/>
    </location>
</feature>
<dbReference type="AlphaFoldDB" id="A0A426Z2X1"/>
<evidence type="ECO:0000313" key="2">
    <source>
        <dbReference type="EMBL" id="RRT58320.1"/>
    </source>
</evidence>
<protein>
    <submittedName>
        <fullName evidence="2">Uncharacterized protein</fullName>
    </submittedName>
</protein>
<feature type="region of interest" description="Disordered" evidence="1">
    <location>
        <begin position="65"/>
        <end position="146"/>
    </location>
</feature>
<evidence type="ECO:0000313" key="3">
    <source>
        <dbReference type="Proteomes" id="UP000287651"/>
    </source>
</evidence>
<reference evidence="2 3" key="1">
    <citation type="journal article" date="2014" name="Agronomy (Basel)">
        <title>A Draft Genome Sequence for Ensete ventricosum, the Drought-Tolerant Tree Against Hunger.</title>
        <authorList>
            <person name="Harrison J."/>
            <person name="Moore K.A."/>
            <person name="Paszkiewicz K."/>
            <person name="Jones T."/>
            <person name="Grant M."/>
            <person name="Ambacheew D."/>
            <person name="Muzemil S."/>
            <person name="Studholme D.J."/>
        </authorList>
    </citation>
    <scope>NUCLEOTIDE SEQUENCE [LARGE SCALE GENOMIC DNA]</scope>
</reference>
<evidence type="ECO:0000256" key="1">
    <source>
        <dbReference type="SAM" id="MobiDB-lite"/>
    </source>
</evidence>
<proteinExistence type="predicted"/>
<dbReference type="Proteomes" id="UP000287651">
    <property type="component" value="Unassembled WGS sequence"/>
</dbReference>
<organism evidence="2 3">
    <name type="scientific">Ensete ventricosum</name>
    <name type="common">Abyssinian banana</name>
    <name type="synonym">Musa ensete</name>
    <dbReference type="NCBI Taxonomy" id="4639"/>
    <lineage>
        <taxon>Eukaryota</taxon>
        <taxon>Viridiplantae</taxon>
        <taxon>Streptophyta</taxon>
        <taxon>Embryophyta</taxon>
        <taxon>Tracheophyta</taxon>
        <taxon>Spermatophyta</taxon>
        <taxon>Magnoliopsida</taxon>
        <taxon>Liliopsida</taxon>
        <taxon>Zingiberales</taxon>
        <taxon>Musaceae</taxon>
        <taxon>Ensete</taxon>
    </lineage>
</organism>
<accession>A0A426Z2X1</accession>